<dbReference type="PROSITE" id="PS50011">
    <property type="entry name" value="PROTEIN_KINASE_DOM"/>
    <property type="match status" value="1"/>
</dbReference>
<dbReference type="EMBL" id="DF830085">
    <property type="protein sequence ID" value="GAK67391.1"/>
    <property type="molecule type" value="Genomic_DNA"/>
</dbReference>
<dbReference type="InterPro" id="IPR036291">
    <property type="entry name" value="NAD(P)-bd_dom_sf"/>
</dbReference>
<dbReference type="Gene3D" id="1.10.510.10">
    <property type="entry name" value="Transferase(Phosphotransferase) domain 1"/>
    <property type="match status" value="1"/>
</dbReference>
<keyword evidence="6" id="KW-0808">Transferase</keyword>
<gene>
    <name evidence="6" type="ORF">PAN0_018d5618</name>
</gene>
<dbReference type="HOGENOM" id="CLU_384939_0_0_1"/>
<proteinExistence type="predicted"/>
<dbReference type="AlphaFoldDB" id="A0A081CL45"/>
<evidence type="ECO:0000256" key="3">
    <source>
        <dbReference type="PROSITE-ProRule" id="PRU10141"/>
    </source>
</evidence>
<evidence type="ECO:0000313" key="6">
    <source>
        <dbReference type="EMBL" id="GAK67391.1"/>
    </source>
</evidence>
<dbReference type="Pfam" id="PF00069">
    <property type="entry name" value="Pkinase"/>
    <property type="match status" value="1"/>
</dbReference>
<dbReference type="InterPro" id="IPR002347">
    <property type="entry name" value="SDR_fam"/>
</dbReference>
<dbReference type="CDD" id="cd05117">
    <property type="entry name" value="STKc_CAMK"/>
    <property type="match status" value="1"/>
</dbReference>
<feature type="compositionally biased region" description="Acidic residues" evidence="4">
    <location>
        <begin position="666"/>
        <end position="683"/>
    </location>
</feature>
<feature type="region of interest" description="Disordered" evidence="4">
    <location>
        <begin position="630"/>
        <end position="701"/>
    </location>
</feature>
<dbReference type="InterPro" id="IPR017441">
    <property type="entry name" value="Protein_kinase_ATP_BS"/>
</dbReference>
<evidence type="ECO:0000256" key="1">
    <source>
        <dbReference type="ARBA" id="ARBA00022741"/>
    </source>
</evidence>
<evidence type="ECO:0000259" key="5">
    <source>
        <dbReference type="PROSITE" id="PS50011"/>
    </source>
</evidence>
<dbReference type="FunFam" id="1.10.510.10:FF:000571">
    <property type="entry name" value="Maternal embryonic leucine zipper kinase"/>
    <property type="match status" value="1"/>
</dbReference>
<dbReference type="GO" id="GO:0005524">
    <property type="term" value="F:ATP binding"/>
    <property type="evidence" value="ECO:0007669"/>
    <property type="project" value="UniProtKB-UniRule"/>
</dbReference>
<dbReference type="Gene3D" id="3.40.50.720">
    <property type="entry name" value="NAD(P)-binding Rossmann-like Domain"/>
    <property type="match status" value="1"/>
</dbReference>
<organism evidence="6">
    <name type="scientific">Pseudozyma antarctica</name>
    <name type="common">Yeast</name>
    <name type="synonym">Candida antarctica</name>
    <dbReference type="NCBI Taxonomy" id="84753"/>
    <lineage>
        <taxon>Eukaryota</taxon>
        <taxon>Fungi</taxon>
        <taxon>Dikarya</taxon>
        <taxon>Basidiomycota</taxon>
        <taxon>Ustilaginomycotina</taxon>
        <taxon>Ustilaginomycetes</taxon>
        <taxon>Ustilaginales</taxon>
        <taxon>Ustilaginaceae</taxon>
        <taxon>Moesziomyces</taxon>
    </lineage>
</organism>
<dbReference type="Proteomes" id="UP000053758">
    <property type="component" value="Unassembled WGS sequence"/>
</dbReference>
<dbReference type="PROSITE" id="PS00108">
    <property type="entry name" value="PROTEIN_KINASE_ST"/>
    <property type="match status" value="1"/>
</dbReference>
<reference evidence="6" key="1">
    <citation type="submission" date="2014-07" db="EMBL/GenBank/DDBJ databases">
        <title>Draft genome sequence of the yeast Pseudozyma antarctica JCM 10317 known as a producer of lipase B which used in a wide range of industrial applications.</title>
        <authorList>
            <person name="Morita T."/>
            <person name="Saika A."/>
            <person name="Koike H."/>
        </authorList>
    </citation>
    <scope>NUCLEOTIDE SEQUENCE</scope>
    <source>
        <strain evidence="6">JCM 10317</strain>
    </source>
</reference>
<feature type="binding site" evidence="3">
    <location>
        <position position="353"/>
    </location>
    <ligand>
        <name>ATP</name>
        <dbReference type="ChEBI" id="CHEBI:30616"/>
    </ligand>
</feature>
<dbReference type="GO" id="GO:0004672">
    <property type="term" value="F:protein kinase activity"/>
    <property type="evidence" value="ECO:0007669"/>
    <property type="project" value="InterPro"/>
</dbReference>
<evidence type="ECO:0000313" key="7">
    <source>
        <dbReference type="Proteomes" id="UP000053758"/>
    </source>
</evidence>
<dbReference type="PROSITE" id="PS00107">
    <property type="entry name" value="PROTEIN_KINASE_ATP"/>
    <property type="match status" value="1"/>
</dbReference>
<feature type="domain" description="Protein kinase" evidence="5">
    <location>
        <begin position="322"/>
        <end position="581"/>
    </location>
</feature>
<sequence length="718" mass="78435">MAATTTAKQIVVVVGAGPGLGLSLGRKFTEAGHPVALLSRSQERMDALASQLNGQSSSGGRAVGYAVDCQDETSMNTTIEKVHEHFSSGQGGEQHQGASIHTGIFNPNGGFAMASFLDTKQSQVEEAFRTQVLGGFLFSQAMLRAISSSPDFASGGDGKTALGNILISGATASIKGSANFAAFASAKFGLRAMAQSLAREVGPKGIHVAHFIIDGIIITERTDTFVGKDYAPGSRMDADDIAQVYLDTARQPRSVWSFETDLRPSRGAQASPRISKPGDRLQENSGRYRSHPEWRWRVTIAPMPFHNPLAKQPDSYVKKKEYEFKKTLGEGTFGIVRSATWKAADPPIGVAVKVISKRILRGHDNIVKDEMNVLKGLDQPHVVKFLDWFESKDKYYLVFEEATGGELFERILARGRFTELDACRTIRAVLSAIQYLHHHNIVHRDIKPENILYRTKEEDANVVLVDFGIAAHMKDDNEVLTSVCGSFGYAAPEILAKKGHGKAVDMWSLGVITYTMLCGYTPFRSDDAQALAAETQRGKVEFHDRYWKNVSAEAKDFVKACLTVDPKKRLTADQGMAHAWLTEHKAETQGVHDISAGLRENYRKRWKSAIAAVRASTKFRTFAALASESRSEGLAAEASSTSTSTDPAPTDEPGKISPPTKRELYSEDEDEEADGNEWFDTEDGNAAPASSEAKDDDKQEGLAGKLESTLQNLHLSNK</sequence>
<feature type="region of interest" description="Disordered" evidence="4">
    <location>
        <begin position="266"/>
        <end position="287"/>
    </location>
</feature>
<dbReference type="PRINTS" id="PR00081">
    <property type="entry name" value="GDHRDH"/>
</dbReference>
<protein>
    <submittedName>
        <fullName evidence="6">CAMK/CAMK1 protein kinase</fullName>
    </submittedName>
</protein>
<dbReference type="PANTHER" id="PTHR24347">
    <property type="entry name" value="SERINE/THREONINE-PROTEIN KINASE"/>
    <property type="match status" value="1"/>
</dbReference>
<keyword evidence="1 3" id="KW-0547">Nucleotide-binding</keyword>
<dbReference type="InterPro" id="IPR011009">
    <property type="entry name" value="Kinase-like_dom_sf"/>
</dbReference>
<dbReference type="InterPro" id="IPR008271">
    <property type="entry name" value="Ser/Thr_kinase_AS"/>
</dbReference>
<dbReference type="RefSeq" id="XP_014654333.1">
    <property type="nucleotide sequence ID" value="XM_014798847.1"/>
</dbReference>
<keyword evidence="2 3" id="KW-0067">ATP-binding</keyword>
<accession>A0A081CL45</accession>
<keyword evidence="7" id="KW-1185">Reference proteome</keyword>
<keyword evidence="6" id="KW-0418">Kinase</keyword>
<name>A0A081CL45_PSEA2</name>
<dbReference type="SMART" id="SM00220">
    <property type="entry name" value="S_TKc"/>
    <property type="match status" value="1"/>
</dbReference>
<dbReference type="SUPFAM" id="SSF51735">
    <property type="entry name" value="NAD(P)-binding Rossmann-fold domains"/>
    <property type="match status" value="1"/>
</dbReference>
<evidence type="ECO:0000256" key="2">
    <source>
        <dbReference type="ARBA" id="ARBA00022840"/>
    </source>
</evidence>
<dbReference type="InterPro" id="IPR000719">
    <property type="entry name" value="Prot_kinase_dom"/>
</dbReference>
<evidence type="ECO:0000256" key="4">
    <source>
        <dbReference type="SAM" id="MobiDB-lite"/>
    </source>
</evidence>
<dbReference type="SUPFAM" id="SSF56112">
    <property type="entry name" value="Protein kinase-like (PK-like)"/>
    <property type="match status" value="1"/>
</dbReference>
<dbReference type="Pfam" id="PF00106">
    <property type="entry name" value="adh_short"/>
    <property type="match status" value="1"/>
</dbReference>
<feature type="compositionally biased region" description="Low complexity" evidence="4">
    <location>
        <begin position="635"/>
        <end position="648"/>
    </location>
</feature>
<dbReference type="GeneID" id="26306497"/>